<evidence type="ECO:0000313" key="4">
    <source>
        <dbReference type="Proteomes" id="UP000652013"/>
    </source>
</evidence>
<dbReference type="AlphaFoldDB" id="A0A8J3Y3Y3"/>
<reference evidence="3" key="1">
    <citation type="submission" date="2021-01" db="EMBL/GenBank/DDBJ databases">
        <title>Whole genome shotgun sequence of Spirilliplanes yamanashiensis NBRC 15828.</title>
        <authorList>
            <person name="Komaki H."/>
            <person name="Tamura T."/>
        </authorList>
    </citation>
    <scope>NUCLEOTIDE SEQUENCE</scope>
    <source>
        <strain evidence="3">NBRC 15828</strain>
    </source>
</reference>
<evidence type="ECO:0000313" key="3">
    <source>
        <dbReference type="EMBL" id="GIJ01261.1"/>
    </source>
</evidence>
<proteinExistence type="predicted"/>
<keyword evidence="2" id="KW-0472">Membrane</keyword>
<evidence type="ECO:0000256" key="2">
    <source>
        <dbReference type="SAM" id="Phobius"/>
    </source>
</evidence>
<feature type="transmembrane region" description="Helical" evidence="2">
    <location>
        <begin position="91"/>
        <end position="111"/>
    </location>
</feature>
<dbReference type="RefSeq" id="WP_239107077.1">
    <property type="nucleotide sequence ID" value="NZ_BAAAGJ010000005.1"/>
</dbReference>
<evidence type="ECO:0000256" key="1">
    <source>
        <dbReference type="SAM" id="MobiDB-lite"/>
    </source>
</evidence>
<keyword evidence="2" id="KW-0812">Transmembrane</keyword>
<keyword evidence="4" id="KW-1185">Reference proteome</keyword>
<dbReference type="EMBL" id="BOOY01000003">
    <property type="protein sequence ID" value="GIJ01261.1"/>
    <property type="molecule type" value="Genomic_DNA"/>
</dbReference>
<keyword evidence="2" id="KW-1133">Transmembrane helix</keyword>
<dbReference type="Proteomes" id="UP000652013">
    <property type="component" value="Unassembled WGS sequence"/>
</dbReference>
<gene>
    <name evidence="3" type="ORF">Sya03_06130</name>
</gene>
<protein>
    <submittedName>
        <fullName evidence="3">Uncharacterized protein</fullName>
    </submittedName>
</protein>
<feature type="transmembrane region" description="Helical" evidence="2">
    <location>
        <begin position="123"/>
        <end position="142"/>
    </location>
</feature>
<accession>A0A8J3Y3Y3</accession>
<feature type="region of interest" description="Disordered" evidence="1">
    <location>
        <begin position="71"/>
        <end position="90"/>
    </location>
</feature>
<organism evidence="3 4">
    <name type="scientific">Spirilliplanes yamanashiensis</name>
    <dbReference type="NCBI Taxonomy" id="42233"/>
    <lineage>
        <taxon>Bacteria</taxon>
        <taxon>Bacillati</taxon>
        <taxon>Actinomycetota</taxon>
        <taxon>Actinomycetes</taxon>
        <taxon>Micromonosporales</taxon>
        <taxon>Micromonosporaceae</taxon>
        <taxon>Spirilliplanes</taxon>
    </lineage>
</organism>
<name>A0A8J3Y3Y3_9ACTN</name>
<comment type="caution">
    <text evidence="3">The sequence shown here is derived from an EMBL/GenBank/DDBJ whole genome shotgun (WGS) entry which is preliminary data.</text>
</comment>
<sequence length="147" mass="15168">MSAQLTTPFVVAGGAAALDRVTPARRSWHVLDSGEYRVPESSAHPSPGRPSVVRGVWHSLVLPADIVRPVMAGQQPPPESRKDDAQQPPDTGGGMVSISYLIAGIVVWGGVGWLVDSWLGTNGIAAGIGAVVGAAAGVYLIVRRLGA</sequence>